<evidence type="ECO:0000313" key="2">
    <source>
        <dbReference type="Proteomes" id="UP000504637"/>
    </source>
</evidence>
<feature type="region of interest" description="Disordered" evidence="1">
    <location>
        <begin position="81"/>
        <end position="118"/>
    </location>
</feature>
<reference evidence="3" key="2">
    <citation type="submission" date="2020-04" db="EMBL/GenBank/DDBJ databases">
        <authorList>
            <consortium name="NCBI Genome Project"/>
        </authorList>
    </citation>
    <scope>NUCLEOTIDE SEQUENCE</scope>
    <source>
        <strain evidence="3">CBS 342.82</strain>
    </source>
</reference>
<reference evidence="3" key="1">
    <citation type="submission" date="2020-01" db="EMBL/GenBank/DDBJ databases">
        <authorList>
            <consortium name="DOE Joint Genome Institute"/>
            <person name="Haridas S."/>
            <person name="Albert R."/>
            <person name="Binder M."/>
            <person name="Bloem J."/>
            <person name="Labutti K."/>
            <person name="Salamov A."/>
            <person name="Andreopoulos B."/>
            <person name="Baker S.E."/>
            <person name="Barry K."/>
            <person name="Bills G."/>
            <person name="Bluhm B.H."/>
            <person name="Cannon C."/>
            <person name="Castanera R."/>
            <person name="Culley D.E."/>
            <person name="Daum C."/>
            <person name="Ezra D."/>
            <person name="Gonzalez J.B."/>
            <person name="Henrissat B."/>
            <person name="Kuo A."/>
            <person name="Liang C."/>
            <person name="Lipzen A."/>
            <person name="Lutzoni F."/>
            <person name="Magnuson J."/>
            <person name="Mondo S."/>
            <person name="Nolan M."/>
            <person name="Ohm R."/>
            <person name="Pangilinan J."/>
            <person name="Park H.-J."/>
            <person name="Ramirez L."/>
            <person name="Alfaro M."/>
            <person name="Sun H."/>
            <person name="Tritt A."/>
            <person name="Yoshinaga Y."/>
            <person name="Zwiers L.-H."/>
            <person name="Turgeon B.G."/>
            <person name="Goodwin S.B."/>
            <person name="Spatafora J.W."/>
            <person name="Crous P.W."/>
            <person name="Grigoriev I.V."/>
        </authorList>
    </citation>
    <scope>NUCLEOTIDE SEQUENCE</scope>
    <source>
        <strain evidence="3">CBS 342.82</strain>
    </source>
</reference>
<evidence type="ECO:0000313" key="3">
    <source>
        <dbReference type="RefSeq" id="XP_033463503.1"/>
    </source>
</evidence>
<organism evidence="3">
    <name type="scientific">Dissoconium aciculare CBS 342.82</name>
    <dbReference type="NCBI Taxonomy" id="1314786"/>
    <lineage>
        <taxon>Eukaryota</taxon>
        <taxon>Fungi</taxon>
        <taxon>Dikarya</taxon>
        <taxon>Ascomycota</taxon>
        <taxon>Pezizomycotina</taxon>
        <taxon>Dothideomycetes</taxon>
        <taxon>Dothideomycetidae</taxon>
        <taxon>Mycosphaerellales</taxon>
        <taxon>Dissoconiaceae</taxon>
        <taxon>Dissoconium</taxon>
    </lineage>
</organism>
<dbReference type="GeneID" id="54366150"/>
<dbReference type="AlphaFoldDB" id="A0A6J3MHU8"/>
<feature type="region of interest" description="Disordered" evidence="1">
    <location>
        <begin position="1"/>
        <end position="25"/>
    </location>
</feature>
<dbReference type="RefSeq" id="XP_033463503.1">
    <property type="nucleotide sequence ID" value="XM_033608350.1"/>
</dbReference>
<evidence type="ECO:0000256" key="1">
    <source>
        <dbReference type="SAM" id="MobiDB-lite"/>
    </source>
</evidence>
<keyword evidence="2" id="KW-1185">Reference proteome</keyword>
<name>A0A6J3MHU8_9PEZI</name>
<dbReference type="Proteomes" id="UP000504637">
    <property type="component" value="Unplaced"/>
</dbReference>
<accession>A0A6J3MHU8</accession>
<gene>
    <name evidence="3" type="ORF">K489DRAFT_428827</name>
</gene>
<protein>
    <submittedName>
        <fullName evidence="3">Uncharacterized protein</fullName>
    </submittedName>
</protein>
<sequence length="192" mass="22099">MSKQSRVARATKVDRPSTSSSMSLAPPFALAEERHEILRSMAKVIDGRHRLWHEHNLNDLEDEVYARIELHLAMLGILKRKPVKPNNGPSDSDDSTDSNKNPPDGDPRDKKSRARREKYPNNFDVHTRIWRYEDKAEWSDEMLVAKAESGRDLRSDPLFFVFNAAVRSCLACQRIALEQLDARRVQRDGLHL</sequence>
<reference evidence="3" key="3">
    <citation type="submission" date="2025-08" db="UniProtKB">
        <authorList>
            <consortium name="RefSeq"/>
        </authorList>
    </citation>
    <scope>IDENTIFICATION</scope>
    <source>
        <strain evidence="3">CBS 342.82</strain>
    </source>
</reference>
<proteinExistence type="predicted"/>